<dbReference type="PANTHER" id="PTHR11799:SF20">
    <property type="entry name" value="SMP-30_GLUCONOLACTONASE_LRE-LIKE REGION DOMAIN-CONTAINING PROTEIN"/>
    <property type="match status" value="1"/>
</dbReference>
<organism evidence="1 2">
    <name type="scientific">Zymoseptoria brevis</name>
    <dbReference type="NCBI Taxonomy" id="1047168"/>
    <lineage>
        <taxon>Eukaryota</taxon>
        <taxon>Fungi</taxon>
        <taxon>Dikarya</taxon>
        <taxon>Ascomycota</taxon>
        <taxon>Pezizomycotina</taxon>
        <taxon>Dothideomycetes</taxon>
        <taxon>Dothideomycetidae</taxon>
        <taxon>Mycosphaerellales</taxon>
        <taxon>Mycosphaerellaceae</taxon>
        <taxon>Zymoseptoria</taxon>
    </lineage>
</organism>
<dbReference type="AlphaFoldDB" id="A0A0F4G981"/>
<comment type="caution">
    <text evidence="1">The sequence shown here is derived from an EMBL/GenBank/DDBJ whole genome shotgun (WGS) entry which is preliminary data.</text>
</comment>
<dbReference type="InterPro" id="IPR011042">
    <property type="entry name" value="6-blade_b-propeller_TolB-like"/>
</dbReference>
<keyword evidence="2" id="KW-1185">Reference proteome</keyword>
<dbReference type="PANTHER" id="PTHR11799">
    <property type="entry name" value="PARAOXONASE"/>
    <property type="match status" value="1"/>
</dbReference>
<dbReference type="OrthoDB" id="5307922at2759"/>
<accession>A0A0F4G981</accession>
<dbReference type="Gene3D" id="2.120.10.30">
    <property type="entry name" value="TolB, C-terminal domain"/>
    <property type="match status" value="1"/>
</dbReference>
<sequence>MNLSTKFGIVFAIFAAALYQGFLKTTLFTTVGLGRVVQPIHDFPDYQCRRIHDPRLEACEDMWLSEETRQLFLACSSSAARKEWMPNVGRLNASGRSLNDAIIAMDIDKPKGDSFFYQTLKTPGFGGVNGDGRLHLVGFTARDVKPKDGDKHTTEFYLVNAKPSVNSETGALLDNAKVGPNMTIESFVMQQGSTELKHVKTFHDQHITTPNNIAIDHVDGQSAFFFTNDHGPATHGIKHSVAPLIAEGNVGYCSGTTCRVLSSSWKFPNGLLRGRDDRLYVPSAWVGGIKVFRVNIDRSLEQVSYIDIDYPLDNLSQDANGDIWAAGIPKALKIFTAFEDPLHVVSPATIFRIRRGLDGWEVKKVLEDANGEVLPGATTAIHDVKTGRIFVSGVTAPFITVCDPAKRK</sequence>
<gene>
    <name evidence="1" type="ORF">TI39_contig4232g00008</name>
</gene>
<protein>
    <submittedName>
        <fullName evidence="1">Uncharacterized protein</fullName>
    </submittedName>
</protein>
<name>A0A0F4G981_9PEZI</name>
<dbReference type="EMBL" id="LAFY01004191">
    <property type="protein sequence ID" value="KJX93933.1"/>
    <property type="molecule type" value="Genomic_DNA"/>
</dbReference>
<dbReference type="InterPro" id="IPR051288">
    <property type="entry name" value="Serum_paraoxonase/arylesterase"/>
</dbReference>
<evidence type="ECO:0000313" key="1">
    <source>
        <dbReference type="EMBL" id="KJX93933.1"/>
    </source>
</evidence>
<reference evidence="1 2" key="1">
    <citation type="submission" date="2015-03" db="EMBL/GenBank/DDBJ databases">
        <title>RNA-seq based gene annotation and comparative genomics of four Zymoseptoria species reveal species-specific pathogenicity related genes and transposable element activity.</title>
        <authorList>
            <person name="Grandaubert J."/>
            <person name="Bhattacharyya A."/>
            <person name="Stukenbrock E.H."/>
        </authorList>
    </citation>
    <scope>NUCLEOTIDE SEQUENCE [LARGE SCALE GENOMIC DNA]</scope>
    <source>
        <strain evidence="1 2">Zb18110</strain>
    </source>
</reference>
<evidence type="ECO:0000313" key="2">
    <source>
        <dbReference type="Proteomes" id="UP000033647"/>
    </source>
</evidence>
<dbReference type="SUPFAM" id="SSF63829">
    <property type="entry name" value="Calcium-dependent phosphotriesterase"/>
    <property type="match status" value="1"/>
</dbReference>
<proteinExistence type="predicted"/>
<dbReference type="Proteomes" id="UP000033647">
    <property type="component" value="Unassembled WGS sequence"/>
</dbReference>